<dbReference type="PANTHER" id="PTHR45649">
    <property type="entry name" value="AMINO-ACID PERMEASE BAT1"/>
    <property type="match status" value="1"/>
</dbReference>
<keyword evidence="4 7" id="KW-1133">Transmembrane helix</keyword>
<feature type="transmembrane region" description="Helical" evidence="7">
    <location>
        <begin position="120"/>
        <end position="143"/>
    </location>
</feature>
<evidence type="ECO:0000313" key="9">
    <source>
        <dbReference type="Proteomes" id="UP001194746"/>
    </source>
</evidence>
<dbReference type="InterPro" id="IPR021858">
    <property type="entry name" value="Fun_TF"/>
</dbReference>
<keyword evidence="2" id="KW-0813">Transport</keyword>
<feature type="transmembrane region" description="Helical" evidence="7">
    <location>
        <begin position="42"/>
        <end position="62"/>
    </location>
</feature>
<evidence type="ECO:0000256" key="7">
    <source>
        <dbReference type="SAM" id="Phobius"/>
    </source>
</evidence>
<evidence type="ECO:0000313" key="8">
    <source>
        <dbReference type="EMBL" id="KAF9888505.1"/>
    </source>
</evidence>
<feature type="compositionally biased region" description="Low complexity" evidence="6">
    <location>
        <begin position="554"/>
        <end position="568"/>
    </location>
</feature>
<comment type="subcellular location">
    <subcellularLocation>
        <location evidence="1">Membrane</location>
        <topology evidence="1">Multi-pass membrane protein</topology>
    </subcellularLocation>
</comment>
<evidence type="ECO:0000256" key="6">
    <source>
        <dbReference type="SAM" id="MobiDB-lite"/>
    </source>
</evidence>
<protein>
    <submittedName>
        <fullName evidence="8">Uncharacterized protein</fullName>
    </submittedName>
</protein>
<dbReference type="Pfam" id="PF11951">
    <property type="entry name" value="Fungal_trans_2"/>
    <property type="match status" value="1"/>
</dbReference>
<feature type="transmembrane region" description="Helical" evidence="7">
    <location>
        <begin position="958"/>
        <end position="976"/>
    </location>
</feature>
<name>A0AAD4GTC9_ASPNN</name>
<keyword evidence="3 7" id="KW-0812">Transmembrane</keyword>
<reference evidence="8" key="1">
    <citation type="journal article" date="2019" name="Beilstein J. Org. Chem.">
        <title>Nanangenines: drimane sesquiterpenoids as the dominant metabolite cohort of a novel Australian fungus, Aspergillus nanangensis.</title>
        <authorList>
            <person name="Lacey H.J."/>
            <person name="Gilchrist C.L.M."/>
            <person name="Crombie A."/>
            <person name="Kalaitzis J.A."/>
            <person name="Vuong D."/>
            <person name="Rutledge P.J."/>
            <person name="Turner P."/>
            <person name="Pitt J.I."/>
            <person name="Lacey E."/>
            <person name="Chooi Y.H."/>
            <person name="Piggott A.M."/>
        </authorList>
    </citation>
    <scope>NUCLEOTIDE SEQUENCE</scope>
    <source>
        <strain evidence="8">MST-FP2251</strain>
    </source>
</reference>
<feature type="transmembrane region" description="Helical" evidence="7">
    <location>
        <begin position="444"/>
        <end position="464"/>
    </location>
</feature>
<dbReference type="GO" id="GO:0006865">
    <property type="term" value="P:amino acid transport"/>
    <property type="evidence" value="ECO:0007669"/>
    <property type="project" value="InterPro"/>
</dbReference>
<dbReference type="Pfam" id="PF13520">
    <property type="entry name" value="AA_permease_2"/>
    <property type="match status" value="1"/>
</dbReference>
<dbReference type="GO" id="GO:0022857">
    <property type="term" value="F:transmembrane transporter activity"/>
    <property type="evidence" value="ECO:0007669"/>
    <property type="project" value="InterPro"/>
</dbReference>
<feature type="transmembrane region" description="Helical" evidence="7">
    <location>
        <begin position="476"/>
        <end position="496"/>
    </location>
</feature>
<evidence type="ECO:0000256" key="3">
    <source>
        <dbReference type="ARBA" id="ARBA00022692"/>
    </source>
</evidence>
<evidence type="ECO:0000256" key="5">
    <source>
        <dbReference type="ARBA" id="ARBA00023136"/>
    </source>
</evidence>
<feature type="compositionally biased region" description="Polar residues" evidence="6">
    <location>
        <begin position="574"/>
        <end position="585"/>
    </location>
</feature>
<proteinExistence type="predicted"/>
<accession>A0AAD4GTC9</accession>
<dbReference type="PROSITE" id="PS00218">
    <property type="entry name" value="AMINO_ACID_PERMEASE_1"/>
    <property type="match status" value="1"/>
</dbReference>
<feature type="transmembrane region" description="Helical" evidence="7">
    <location>
        <begin position="194"/>
        <end position="212"/>
    </location>
</feature>
<evidence type="ECO:0000256" key="2">
    <source>
        <dbReference type="ARBA" id="ARBA00022448"/>
    </source>
</evidence>
<comment type="caution">
    <text evidence="8">The sequence shown here is derived from an EMBL/GenBank/DDBJ whole genome shotgun (WGS) entry which is preliminary data.</text>
</comment>
<gene>
    <name evidence="8" type="ORF">FE257_008612</name>
</gene>
<dbReference type="InterPro" id="IPR004840">
    <property type="entry name" value="Amino_acid_permease_CS"/>
</dbReference>
<dbReference type="AlphaFoldDB" id="A0AAD4GTC9"/>
<dbReference type="Proteomes" id="UP001194746">
    <property type="component" value="Unassembled WGS sequence"/>
</dbReference>
<feature type="transmembrane region" description="Helical" evidence="7">
    <location>
        <begin position="274"/>
        <end position="297"/>
    </location>
</feature>
<feature type="transmembrane region" description="Helical" evidence="7">
    <location>
        <begin position="376"/>
        <end position="396"/>
    </location>
</feature>
<evidence type="ECO:0000256" key="4">
    <source>
        <dbReference type="ARBA" id="ARBA00022989"/>
    </source>
</evidence>
<feature type="transmembrane region" description="Helical" evidence="7">
    <location>
        <begin position="232"/>
        <end position="253"/>
    </location>
</feature>
<dbReference type="GO" id="GO:0016020">
    <property type="term" value="C:membrane"/>
    <property type="evidence" value="ECO:0007669"/>
    <property type="project" value="UniProtKB-SubCell"/>
</dbReference>
<dbReference type="EMBL" id="VCAU01000046">
    <property type="protein sequence ID" value="KAF9888505.1"/>
    <property type="molecule type" value="Genomic_DNA"/>
</dbReference>
<keyword evidence="5 7" id="KW-0472">Membrane</keyword>
<dbReference type="Gene3D" id="1.20.1740.10">
    <property type="entry name" value="Amino acid/polyamine transporter I"/>
    <property type="match status" value="1"/>
</dbReference>
<feature type="region of interest" description="Disordered" evidence="6">
    <location>
        <begin position="517"/>
        <end position="585"/>
    </location>
</feature>
<keyword evidence="9" id="KW-1185">Reference proteome</keyword>
<feature type="transmembrane region" description="Helical" evidence="7">
    <location>
        <begin position="163"/>
        <end position="182"/>
    </location>
</feature>
<feature type="transmembrane region" description="Helical" evidence="7">
    <location>
        <begin position="317"/>
        <end position="342"/>
    </location>
</feature>
<organism evidence="8 9">
    <name type="scientific">Aspergillus nanangensis</name>
    <dbReference type="NCBI Taxonomy" id="2582783"/>
    <lineage>
        <taxon>Eukaryota</taxon>
        <taxon>Fungi</taxon>
        <taxon>Dikarya</taxon>
        <taxon>Ascomycota</taxon>
        <taxon>Pezizomycotina</taxon>
        <taxon>Eurotiomycetes</taxon>
        <taxon>Eurotiomycetidae</taxon>
        <taxon>Eurotiales</taxon>
        <taxon>Aspergillaceae</taxon>
        <taxon>Aspergillus</taxon>
        <taxon>Aspergillus subgen. Circumdati</taxon>
    </lineage>
</organism>
<dbReference type="PANTHER" id="PTHR45649:SF19">
    <property type="entry name" value="TRANSPORTER, PUTATIVE (EUROFUNG)-RELATED"/>
    <property type="match status" value="1"/>
</dbReference>
<sequence>MGADIGITKHGYSETERKSDAPVSPVEHNTVNAPARQQFNALTLLSMAFVICNSWAGIAGSIQLALLQGGPVTLVYSILITTTAYVAMGISLAELASVYPTAGGQYHFASVLSPPYARRALSYACGLLSMLSWVAIGVSVVCISSEQLISVVAVYHGGFVTKSWQVFLVYQATAFLALLYNIFALKRAPWSHRIGFFMTLSLFLVSIIGMLVRAVPKQPHTFVWATFINQTGWPDGVCFVIGLSSSCYMYIGLDASLHMAEECTTPEKTVPRTIMAAITIGFVTAFCYTVVALYGLTDIEKIITTDEWVPYIVSTQGFRSTLMASIYTVLSFVMAMFIIIAVQETFSRLAWAFARDEGLILSNYIQRIHPKLDVPVFALIFTWLLLCLCGIIYLASETAVNALIQSSVILQQVSFFIPIVLLLLRKRSTKFLPVRRPFKLPGILGWVANIYALAFIAVTTVFFSMPNFIPTSAATMNYTCVILGIALFLGLLNWWLRDNASPAQEQVALSVGIDGKSATKSGQPVQDAAATDCNARGHRYRRKRQETPNPLLNGSPGSVDVGSNGVGVTEDESQVASSPPSTIAAETNIPSTQSEHSETGLQWDSTIGSFCILYQTPLVSSSSSLLLQHYLEVTARVLAAKPMNKNPFVTYLLPIAYSDGLVMHSILALSGSHMSLAKPTATEISRSTWQHYAAVVRQLRRELDQISFNSNAKNLRLLLVLLIAISGDQTGAIFPHLRASRQLILNIRKHPDEPWSAENQALQGFAIEVYAYLALVGNITPYGKFIDRTLPLDDFVTDLSPLRKYNTFGTFFGCGHVLFEMIAPVSQFYSLRLAEEQQGTVSLESVSTYEMLLSRIQGWESTGPESDMEPWRSEHEAAGESYRNALLIYLKTSMCGPVVSSPKVVFEIQRHVDVILDLWTPLCTSPYVSIFLWPVLIAGSCCVREDQRTMIKTRLRSIVWNMNHILFAATLLDLLWTDDDMRAYGPYGLHFVMEKHGINLCVA</sequence>
<reference evidence="8" key="2">
    <citation type="submission" date="2020-02" db="EMBL/GenBank/DDBJ databases">
        <authorList>
            <person name="Gilchrist C.L.M."/>
            <person name="Chooi Y.-H."/>
        </authorList>
    </citation>
    <scope>NUCLEOTIDE SEQUENCE</scope>
    <source>
        <strain evidence="8">MST-FP2251</strain>
    </source>
</reference>
<evidence type="ECO:0000256" key="1">
    <source>
        <dbReference type="ARBA" id="ARBA00004141"/>
    </source>
</evidence>
<dbReference type="InterPro" id="IPR002293">
    <property type="entry name" value="AA/rel_permease1"/>
</dbReference>
<feature type="transmembrane region" description="Helical" evidence="7">
    <location>
        <begin position="74"/>
        <end position="99"/>
    </location>
</feature>
<feature type="transmembrane region" description="Helical" evidence="7">
    <location>
        <begin position="402"/>
        <end position="424"/>
    </location>
</feature>